<feature type="binding site" evidence="4">
    <location>
        <position position="58"/>
    </location>
    <ligand>
        <name>substrate</name>
    </ligand>
</feature>
<evidence type="ECO:0000256" key="5">
    <source>
        <dbReference type="RuleBase" id="RU361279"/>
    </source>
</evidence>
<keyword evidence="5" id="KW-0479">Metal-binding</keyword>
<dbReference type="KEGG" id="cpc:Cpar_0978"/>
<reference evidence="6" key="1">
    <citation type="submission" date="2008-06" db="EMBL/GenBank/DDBJ databases">
        <title>Complete sequence of Chlorobaculum parvum NCIB 8327.</title>
        <authorList>
            <consortium name="US DOE Joint Genome Institute"/>
            <person name="Lucas S."/>
            <person name="Copeland A."/>
            <person name="Lapidus A."/>
            <person name="Glavina del Rio T."/>
            <person name="Dalin E."/>
            <person name="Tice H."/>
            <person name="Bruce D."/>
            <person name="Goodwin L."/>
            <person name="Pitluck S."/>
            <person name="Schmutz J."/>
            <person name="Larimer F."/>
            <person name="Land M."/>
            <person name="Hauser L."/>
            <person name="Kyrpides N."/>
            <person name="Mikhailova N."/>
            <person name="Zhao F."/>
            <person name="Li T."/>
            <person name="Liu Z."/>
            <person name="Overmann J."/>
            <person name="Bryant D.A."/>
            <person name="Richardson P."/>
        </authorList>
    </citation>
    <scope>NUCLEOTIDE SEQUENCE [LARGE SCALE GENOMIC DNA]</scope>
    <source>
        <strain evidence="6">NCIB 8327</strain>
    </source>
</reference>
<dbReference type="InterPro" id="IPR002698">
    <property type="entry name" value="FTHF_cligase"/>
</dbReference>
<sequence>MMNSKVDIRRELLLKRRALSREAWLEKSGTIRQWLMTMPELLGAGKVHCYVSMERDREVGTLEVLEWLCSERKAVFMPYIERDRMLAVRYLPSQRFEAAKIGPPLPVPLELTDERCFDAVIVPLVGFDRQGGRIGFGKGWYDRFFEELSTRGISPVRVGLAFDCQEVLAVPFDPWDQRLDYVVTETGIIKCLNSRS</sequence>
<dbReference type="Proteomes" id="UP000008811">
    <property type="component" value="Chromosome"/>
</dbReference>
<accession>B3QN83</accession>
<dbReference type="GO" id="GO:0030272">
    <property type="term" value="F:5-formyltetrahydrofolate cyclo-ligase activity"/>
    <property type="evidence" value="ECO:0007669"/>
    <property type="project" value="UniProtKB-EC"/>
</dbReference>
<dbReference type="PANTHER" id="PTHR23407">
    <property type="entry name" value="ATPASE INHIBITOR/5-FORMYLTETRAHYDROFOLATE CYCLO-LIGASE"/>
    <property type="match status" value="1"/>
</dbReference>
<evidence type="ECO:0000313" key="7">
    <source>
        <dbReference type="Proteomes" id="UP000008811"/>
    </source>
</evidence>
<evidence type="ECO:0000256" key="3">
    <source>
        <dbReference type="ARBA" id="ARBA00022840"/>
    </source>
</evidence>
<comment type="cofactor">
    <cofactor evidence="5">
        <name>Mg(2+)</name>
        <dbReference type="ChEBI" id="CHEBI:18420"/>
    </cofactor>
</comment>
<dbReference type="GO" id="GO:0005524">
    <property type="term" value="F:ATP binding"/>
    <property type="evidence" value="ECO:0007669"/>
    <property type="project" value="UniProtKB-KW"/>
</dbReference>
<evidence type="ECO:0000256" key="1">
    <source>
        <dbReference type="ARBA" id="ARBA00010638"/>
    </source>
</evidence>
<dbReference type="GO" id="GO:0035999">
    <property type="term" value="P:tetrahydrofolate interconversion"/>
    <property type="evidence" value="ECO:0007669"/>
    <property type="project" value="TreeGrafter"/>
</dbReference>
<dbReference type="GO" id="GO:0009396">
    <property type="term" value="P:folic acid-containing compound biosynthetic process"/>
    <property type="evidence" value="ECO:0007669"/>
    <property type="project" value="TreeGrafter"/>
</dbReference>
<dbReference type="eggNOG" id="COG0212">
    <property type="taxonomic scope" value="Bacteria"/>
</dbReference>
<dbReference type="NCBIfam" id="TIGR02727">
    <property type="entry name" value="MTHFS_bact"/>
    <property type="match status" value="1"/>
</dbReference>
<dbReference type="InterPro" id="IPR024185">
    <property type="entry name" value="FTHF_cligase-like_sf"/>
</dbReference>
<dbReference type="GO" id="GO:0046872">
    <property type="term" value="F:metal ion binding"/>
    <property type="evidence" value="ECO:0007669"/>
    <property type="project" value="UniProtKB-KW"/>
</dbReference>
<dbReference type="RefSeq" id="WP_012502219.1">
    <property type="nucleotide sequence ID" value="NC_011027.1"/>
</dbReference>
<feature type="binding site" evidence="4">
    <location>
        <position position="51"/>
    </location>
    <ligand>
        <name>substrate</name>
    </ligand>
</feature>
<dbReference type="SUPFAM" id="SSF100950">
    <property type="entry name" value="NagB/RpiA/CoA transferase-like"/>
    <property type="match status" value="1"/>
</dbReference>
<keyword evidence="7" id="KW-1185">Reference proteome</keyword>
<keyword evidence="5" id="KW-0460">Magnesium</keyword>
<feature type="binding site" evidence="4">
    <location>
        <begin position="133"/>
        <end position="141"/>
    </location>
    <ligand>
        <name>ATP</name>
        <dbReference type="ChEBI" id="CHEBI:30616"/>
    </ligand>
</feature>
<dbReference type="AlphaFoldDB" id="B3QN83"/>
<comment type="similarity">
    <text evidence="1 5">Belongs to the 5-formyltetrahydrofolate cyclo-ligase family.</text>
</comment>
<feature type="binding site" evidence="4">
    <location>
        <begin position="5"/>
        <end position="9"/>
    </location>
    <ligand>
        <name>ATP</name>
        <dbReference type="ChEBI" id="CHEBI:30616"/>
    </ligand>
</feature>
<protein>
    <recommendedName>
        <fullName evidence="5">5-formyltetrahydrofolate cyclo-ligase</fullName>
        <ecNumber evidence="5">6.3.3.2</ecNumber>
    </recommendedName>
</protein>
<keyword evidence="2 4" id="KW-0547">Nucleotide-binding</keyword>
<dbReference type="EC" id="6.3.3.2" evidence="5"/>
<dbReference type="PANTHER" id="PTHR23407:SF1">
    <property type="entry name" value="5-FORMYLTETRAHYDROFOLATE CYCLO-LIGASE"/>
    <property type="match status" value="1"/>
</dbReference>
<name>B3QN83_CHLP8</name>
<dbReference type="HOGENOM" id="CLU_066245_0_0_10"/>
<evidence type="ECO:0000256" key="4">
    <source>
        <dbReference type="PIRSR" id="PIRSR006806-1"/>
    </source>
</evidence>
<proteinExistence type="inferred from homology"/>
<organism evidence="6 7">
    <name type="scientific">Chlorobaculum parvum (strain DSM 263 / NCIMB 8327)</name>
    <name type="common">Chlorobium vibrioforme subsp. thiosulfatophilum</name>
    <dbReference type="NCBI Taxonomy" id="517417"/>
    <lineage>
        <taxon>Bacteria</taxon>
        <taxon>Pseudomonadati</taxon>
        <taxon>Chlorobiota</taxon>
        <taxon>Chlorobiia</taxon>
        <taxon>Chlorobiales</taxon>
        <taxon>Chlorobiaceae</taxon>
        <taxon>Chlorobaculum</taxon>
    </lineage>
</organism>
<evidence type="ECO:0000256" key="2">
    <source>
        <dbReference type="ARBA" id="ARBA00022741"/>
    </source>
</evidence>
<keyword evidence="3 4" id="KW-0067">ATP-binding</keyword>
<dbReference type="Pfam" id="PF01812">
    <property type="entry name" value="5-FTHF_cyc-lig"/>
    <property type="match status" value="1"/>
</dbReference>
<evidence type="ECO:0000313" key="6">
    <source>
        <dbReference type="EMBL" id="ACF11386.1"/>
    </source>
</evidence>
<dbReference type="EMBL" id="CP001099">
    <property type="protein sequence ID" value="ACF11386.1"/>
    <property type="molecule type" value="Genomic_DNA"/>
</dbReference>
<gene>
    <name evidence="6" type="ordered locus">Cpar_0978</name>
</gene>
<dbReference type="InterPro" id="IPR037171">
    <property type="entry name" value="NagB/RpiA_transferase-like"/>
</dbReference>
<dbReference type="OrthoDB" id="9801938at2"/>
<dbReference type="PIRSF" id="PIRSF006806">
    <property type="entry name" value="FTHF_cligase"/>
    <property type="match status" value="1"/>
</dbReference>
<dbReference type="STRING" id="517417.Cpar_0978"/>
<dbReference type="Gene3D" id="3.40.50.10420">
    <property type="entry name" value="NagB/RpiA/CoA transferase-like"/>
    <property type="match status" value="1"/>
</dbReference>
<comment type="catalytic activity">
    <reaction evidence="5">
        <text>(6S)-5-formyl-5,6,7,8-tetrahydrofolate + ATP = (6R)-5,10-methenyltetrahydrofolate + ADP + phosphate</text>
        <dbReference type="Rhea" id="RHEA:10488"/>
        <dbReference type="ChEBI" id="CHEBI:30616"/>
        <dbReference type="ChEBI" id="CHEBI:43474"/>
        <dbReference type="ChEBI" id="CHEBI:57455"/>
        <dbReference type="ChEBI" id="CHEBI:57457"/>
        <dbReference type="ChEBI" id="CHEBI:456216"/>
        <dbReference type="EC" id="6.3.3.2"/>
    </reaction>
</comment>